<gene>
    <name evidence="1" type="ORF">E0L32_007393</name>
</gene>
<dbReference type="GeneID" id="41974840"/>
<dbReference type="InParanoid" id="A0A507AMH6"/>
<evidence type="ECO:0000313" key="2">
    <source>
        <dbReference type="Proteomes" id="UP000319257"/>
    </source>
</evidence>
<accession>A0A507AMH6</accession>
<dbReference type="AlphaFoldDB" id="A0A507AMH6"/>
<dbReference type="RefSeq" id="XP_030993606.1">
    <property type="nucleotide sequence ID" value="XM_031142132.1"/>
</dbReference>
<dbReference type="STRING" id="1093900.A0A507AMH6"/>
<evidence type="ECO:0000313" key="1">
    <source>
        <dbReference type="EMBL" id="TPX11895.1"/>
    </source>
</evidence>
<protein>
    <submittedName>
        <fullName evidence="1">Uncharacterized protein</fullName>
    </submittedName>
</protein>
<keyword evidence="2" id="KW-1185">Reference proteome</keyword>
<dbReference type="Proteomes" id="UP000319257">
    <property type="component" value="Unassembled WGS sequence"/>
</dbReference>
<reference evidence="1 2" key="1">
    <citation type="submission" date="2019-06" db="EMBL/GenBank/DDBJ databases">
        <title>Draft genome sequence of the filamentous fungus Phialemoniopsis curvata isolated from diesel fuel.</title>
        <authorList>
            <person name="Varaljay V.A."/>
            <person name="Lyon W.J."/>
            <person name="Crouch A.L."/>
            <person name="Drake C.E."/>
            <person name="Hollomon J.M."/>
            <person name="Nadeau L.J."/>
            <person name="Nunn H.S."/>
            <person name="Stevenson B.S."/>
            <person name="Bojanowski C.L."/>
            <person name="Crookes-Goodson W.J."/>
        </authorList>
    </citation>
    <scope>NUCLEOTIDE SEQUENCE [LARGE SCALE GENOMIC DNA]</scope>
    <source>
        <strain evidence="1 2">D216</strain>
    </source>
</reference>
<comment type="caution">
    <text evidence="1">The sequence shown here is derived from an EMBL/GenBank/DDBJ whole genome shotgun (WGS) entry which is preliminary data.</text>
</comment>
<proteinExistence type="predicted"/>
<sequence>MPPKVNNIASRNVKSAKEMETLLMRALCDSMDDAKEYIAPDCAMINPFISSEVLGRKPEEAQDRKQQPVLEALDRVKPLRGYQMDRDTVRVVEVDMMAVSILYKGSFTTDDGRQHPVSVHSTWRQNAGADWLLCSQLVAPE</sequence>
<organism evidence="1 2">
    <name type="scientific">Thyridium curvatum</name>
    <dbReference type="NCBI Taxonomy" id="1093900"/>
    <lineage>
        <taxon>Eukaryota</taxon>
        <taxon>Fungi</taxon>
        <taxon>Dikarya</taxon>
        <taxon>Ascomycota</taxon>
        <taxon>Pezizomycotina</taxon>
        <taxon>Sordariomycetes</taxon>
        <taxon>Sordariomycetidae</taxon>
        <taxon>Thyridiales</taxon>
        <taxon>Thyridiaceae</taxon>
        <taxon>Thyridium</taxon>
    </lineage>
</organism>
<name>A0A507AMH6_9PEZI</name>
<dbReference type="EMBL" id="SKBQ01000045">
    <property type="protein sequence ID" value="TPX11895.1"/>
    <property type="molecule type" value="Genomic_DNA"/>
</dbReference>
<dbReference type="OrthoDB" id="2865667at2759"/>